<dbReference type="PROSITE" id="PS51257">
    <property type="entry name" value="PROKAR_LIPOPROTEIN"/>
    <property type="match status" value="1"/>
</dbReference>
<reference evidence="4" key="1">
    <citation type="journal article" date="2019" name="Int. J. Syst. Evol. Microbiol.">
        <title>The Global Catalogue of Microorganisms (GCM) 10K type strain sequencing project: providing services to taxonomists for standard genome sequencing and annotation.</title>
        <authorList>
            <consortium name="The Broad Institute Genomics Platform"/>
            <consortium name="The Broad Institute Genome Sequencing Center for Infectious Disease"/>
            <person name="Wu L."/>
            <person name="Ma J."/>
        </authorList>
    </citation>
    <scope>NUCLEOTIDE SEQUENCE [LARGE SCALE GENOMIC DNA]</scope>
    <source>
        <strain evidence="4">CGMCC 1.18578</strain>
    </source>
</reference>
<dbReference type="RefSeq" id="WP_378113591.1">
    <property type="nucleotide sequence ID" value="NZ_JBHSNC010000055.1"/>
</dbReference>
<feature type="chain" id="PRO_5046753286" evidence="2">
    <location>
        <begin position="25"/>
        <end position="144"/>
    </location>
</feature>
<gene>
    <name evidence="3" type="ORF">ACFPQ4_19635</name>
</gene>
<dbReference type="Proteomes" id="UP001596108">
    <property type="component" value="Unassembled WGS sequence"/>
</dbReference>
<keyword evidence="4" id="KW-1185">Reference proteome</keyword>
<feature type="signal peptide" evidence="2">
    <location>
        <begin position="1"/>
        <end position="24"/>
    </location>
</feature>
<protein>
    <submittedName>
        <fullName evidence="3">Uncharacterized protein</fullName>
    </submittedName>
</protein>
<evidence type="ECO:0000313" key="3">
    <source>
        <dbReference type="EMBL" id="MFC5531632.1"/>
    </source>
</evidence>
<evidence type="ECO:0000256" key="2">
    <source>
        <dbReference type="SAM" id="SignalP"/>
    </source>
</evidence>
<dbReference type="EMBL" id="JBHSNC010000055">
    <property type="protein sequence ID" value="MFC5531632.1"/>
    <property type="molecule type" value="Genomic_DNA"/>
</dbReference>
<organism evidence="3 4">
    <name type="scientific">Cohnella yongneupensis</name>
    <dbReference type="NCBI Taxonomy" id="425006"/>
    <lineage>
        <taxon>Bacteria</taxon>
        <taxon>Bacillati</taxon>
        <taxon>Bacillota</taxon>
        <taxon>Bacilli</taxon>
        <taxon>Bacillales</taxon>
        <taxon>Paenibacillaceae</taxon>
        <taxon>Cohnella</taxon>
    </lineage>
</organism>
<feature type="region of interest" description="Disordered" evidence="1">
    <location>
        <begin position="26"/>
        <end position="74"/>
    </location>
</feature>
<name>A0ABW0R6Z0_9BACL</name>
<sequence length="144" mass="14934">MNKKNSTTIALSAAVLALMLVATACSNNDGNAKPTPSATPSVTASAAPDESAASPEPSVEASAEPSEAPEVKSVTGEYVGLIDGHSIEIKTADGSTAFQISPEISDKVDPWAEGTSVKFEYTEDTLDVNGEQVTQYTIQSIDKQ</sequence>
<comment type="caution">
    <text evidence="3">The sequence shown here is derived from an EMBL/GenBank/DDBJ whole genome shotgun (WGS) entry which is preliminary data.</text>
</comment>
<evidence type="ECO:0000313" key="4">
    <source>
        <dbReference type="Proteomes" id="UP001596108"/>
    </source>
</evidence>
<feature type="compositionally biased region" description="Low complexity" evidence="1">
    <location>
        <begin position="34"/>
        <end position="68"/>
    </location>
</feature>
<evidence type="ECO:0000256" key="1">
    <source>
        <dbReference type="SAM" id="MobiDB-lite"/>
    </source>
</evidence>
<accession>A0ABW0R6Z0</accession>
<keyword evidence="2" id="KW-0732">Signal</keyword>
<proteinExistence type="predicted"/>